<evidence type="ECO:0000256" key="2">
    <source>
        <dbReference type="ARBA" id="ARBA00001966"/>
    </source>
</evidence>
<gene>
    <name evidence="15" type="primary">sdhB</name>
    <name evidence="15" type="ORF">AXX12_10045</name>
</gene>
<keyword evidence="9" id="KW-0560">Oxidoreductase</keyword>
<keyword evidence="5" id="KW-0004">4Fe-4S</keyword>
<evidence type="ECO:0000256" key="3">
    <source>
        <dbReference type="ARBA" id="ARBA00009433"/>
    </source>
</evidence>
<name>A0A154BRT2_ANASB</name>
<dbReference type="OrthoDB" id="9804391at2"/>
<dbReference type="InterPro" id="IPR050573">
    <property type="entry name" value="SDH/FRD_Iron-Sulfur"/>
</dbReference>
<protein>
    <recommendedName>
        <fullName evidence="4">succinate dehydrogenase</fullName>
        <ecNumber evidence="4">1.3.5.1</ecNumber>
    </recommendedName>
</protein>
<evidence type="ECO:0000256" key="8">
    <source>
        <dbReference type="ARBA" id="ARBA00022723"/>
    </source>
</evidence>
<dbReference type="SUPFAM" id="SSF54292">
    <property type="entry name" value="2Fe-2S ferredoxin-like"/>
    <property type="match status" value="1"/>
</dbReference>
<dbReference type="RefSeq" id="WP_066242729.1">
    <property type="nucleotide sequence ID" value="NZ_LSGP01000017.1"/>
</dbReference>
<comment type="cofactor">
    <cofactor evidence="13">
        <name>[2Fe-2S] cluster</name>
        <dbReference type="ChEBI" id="CHEBI:190135"/>
    </cofactor>
</comment>
<evidence type="ECO:0000256" key="4">
    <source>
        <dbReference type="ARBA" id="ARBA00012792"/>
    </source>
</evidence>
<evidence type="ECO:0000256" key="5">
    <source>
        <dbReference type="ARBA" id="ARBA00022485"/>
    </source>
</evidence>
<dbReference type="GO" id="GO:0051538">
    <property type="term" value="F:3 iron, 4 sulfur cluster binding"/>
    <property type="evidence" value="ECO:0007669"/>
    <property type="project" value="UniProtKB-KW"/>
</dbReference>
<evidence type="ECO:0000259" key="14">
    <source>
        <dbReference type="PROSITE" id="PS51379"/>
    </source>
</evidence>
<dbReference type="InterPro" id="IPR017900">
    <property type="entry name" value="4Fe4S_Fe_S_CS"/>
</dbReference>
<evidence type="ECO:0000256" key="11">
    <source>
        <dbReference type="ARBA" id="ARBA00023014"/>
    </source>
</evidence>
<keyword evidence="11" id="KW-0411">Iron-sulfur</keyword>
<dbReference type="GO" id="GO:0008177">
    <property type="term" value="F:succinate dehydrogenase (quinone) activity"/>
    <property type="evidence" value="ECO:0007669"/>
    <property type="project" value="UniProtKB-EC"/>
</dbReference>
<reference evidence="15 16" key="1">
    <citation type="submission" date="2016-02" db="EMBL/GenBank/DDBJ databases">
        <title>Anaerosporomusa subterraneum gen. nov., sp. nov., a spore-forming obligate anaerobe isolated from saprolite.</title>
        <authorList>
            <person name="Choi J.K."/>
            <person name="Shah M."/>
            <person name="Yee N."/>
        </authorList>
    </citation>
    <scope>NUCLEOTIDE SEQUENCE [LARGE SCALE GENOMIC DNA]</scope>
    <source>
        <strain evidence="15 16">RU4</strain>
    </source>
</reference>
<dbReference type="STRING" id="1794912.AXX12_10045"/>
<evidence type="ECO:0000256" key="13">
    <source>
        <dbReference type="ARBA" id="ARBA00034078"/>
    </source>
</evidence>
<evidence type="ECO:0000313" key="15">
    <source>
        <dbReference type="EMBL" id="KYZ76743.1"/>
    </source>
</evidence>
<dbReference type="EC" id="1.3.5.1" evidence="4"/>
<proteinExistence type="inferred from homology"/>
<dbReference type="FunFam" id="3.10.20.30:FF:000018">
    <property type="entry name" value="Succinate dehydrogenase iron-sulfur subunit"/>
    <property type="match status" value="1"/>
</dbReference>
<accession>A0A154BRT2</accession>
<dbReference type="InterPro" id="IPR017896">
    <property type="entry name" value="4Fe4S_Fe-S-bd"/>
</dbReference>
<comment type="caution">
    <text evidence="15">The sequence shown here is derived from an EMBL/GenBank/DDBJ whole genome shotgun (WGS) entry which is preliminary data.</text>
</comment>
<dbReference type="GO" id="GO:0022904">
    <property type="term" value="P:respiratory electron transport chain"/>
    <property type="evidence" value="ECO:0007669"/>
    <property type="project" value="TreeGrafter"/>
</dbReference>
<dbReference type="Gene3D" id="3.10.20.30">
    <property type="match status" value="1"/>
</dbReference>
<dbReference type="PROSITE" id="PS51379">
    <property type="entry name" value="4FE4S_FER_2"/>
    <property type="match status" value="1"/>
</dbReference>
<dbReference type="SUPFAM" id="SSF46548">
    <property type="entry name" value="alpha-helical ferredoxin"/>
    <property type="match status" value="1"/>
</dbReference>
<dbReference type="Pfam" id="PF13183">
    <property type="entry name" value="Fer4_8"/>
    <property type="match status" value="1"/>
</dbReference>
<dbReference type="PANTHER" id="PTHR11921">
    <property type="entry name" value="SUCCINATE DEHYDROGENASE IRON-SULFUR PROTEIN"/>
    <property type="match status" value="1"/>
</dbReference>
<dbReference type="GO" id="GO:0009055">
    <property type="term" value="F:electron transfer activity"/>
    <property type="evidence" value="ECO:0007669"/>
    <property type="project" value="InterPro"/>
</dbReference>
<feature type="domain" description="4Fe-4S ferredoxin-type" evidence="14">
    <location>
        <begin position="142"/>
        <end position="163"/>
    </location>
</feature>
<dbReference type="PROSITE" id="PS00198">
    <property type="entry name" value="4FE4S_FER_1"/>
    <property type="match status" value="1"/>
</dbReference>
<dbReference type="NCBIfam" id="TIGR00384">
    <property type="entry name" value="dhsB"/>
    <property type="match status" value="1"/>
</dbReference>
<sequence>MKTVHLIIKRQDTPNSAPYTQEFMVPHTDNMNVVTALMEIQKNPVTKDGQTVNPVVWECNCLEEVCGACSMIINGKARQACSALIAHLTQPITLAPLTKFPVVRDLMIDRQRMFDALKTVKGWVNVDGTMLIGRGPRMAQKDQEEVYPISRCMTCGCCMESCPNYHPDSAFLGPAPIAQVQLFNTHPIGAMQKDERLEALTGPGGIAACGNAQNCAAACPKQIPLTGAIAKLNRQVNKFTFSKLFDK</sequence>
<comment type="cofactor">
    <cofactor evidence="1">
        <name>[3Fe-4S] cluster</name>
        <dbReference type="ChEBI" id="CHEBI:21137"/>
    </cofactor>
</comment>
<dbReference type="Pfam" id="PF13085">
    <property type="entry name" value="Fer2_3"/>
    <property type="match status" value="1"/>
</dbReference>
<dbReference type="InterPro" id="IPR012675">
    <property type="entry name" value="Beta-grasp_dom_sf"/>
</dbReference>
<evidence type="ECO:0000256" key="12">
    <source>
        <dbReference type="ARBA" id="ARBA00023291"/>
    </source>
</evidence>
<keyword evidence="8" id="KW-0479">Metal-binding</keyword>
<dbReference type="InterPro" id="IPR025192">
    <property type="entry name" value="Succ_DH/fum_Rdtase_N"/>
</dbReference>
<evidence type="ECO:0000313" key="16">
    <source>
        <dbReference type="Proteomes" id="UP000076268"/>
    </source>
</evidence>
<keyword evidence="12" id="KW-0003">3Fe-4S</keyword>
<comment type="similarity">
    <text evidence="3">Belongs to the succinate dehydrogenase/fumarate reductase iron-sulfur protein family.</text>
</comment>
<dbReference type="InterPro" id="IPR004489">
    <property type="entry name" value="Succ_DH/fum_Rdtase_Fe-S"/>
</dbReference>
<organism evidence="15 16">
    <name type="scientific">Anaerosporomusa subterranea</name>
    <dbReference type="NCBI Taxonomy" id="1794912"/>
    <lineage>
        <taxon>Bacteria</taxon>
        <taxon>Bacillati</taxon>
        <taxon>Bacillota</taxon>
        <taxon>Negativicutes</taxon>
        <taxon>Acetonemataceae</taxon>
        <taxon>Anaerosporomusa</taxon>
    </lineage>
</organism>
<keyword evidence="7" id="KW-0001">2Fe-2S</keyword>
<dbReference type="Proteomes" id="UP000076268">
    <property type="component" value="Unassembled WGS sequence"/>
</dbReference>
<keyword evidence="6" id="KW-0816">Tricarboxylic acid cycle</keyword>
<keyword evidence="16" id="KW-1185">Reference proteome</keyword>
<dbReference type="FunFam" id="1.10.1060.10:FF:000005">
    <property type="entry name" value="Succinate dehydrogenase iron-sulfur subunit"/>
    <property type="match status" value="1"/>
</dbReference>
<dbReference type="AlphaFoldDB" id="A0A154BRT2"/>
<dbReference type="NCBIfam" id="NF006391">
    <property type="entry name" value="PRK08640.1"/>
    <property type="match status" value="1"/>
</dbReference>
<evidence type="ECO:0000256" key="6">
    <source>
        <dbReference type="ARBA" id="ARBA00022532"/>
    </source>
</evidence>
<dbReference type="GO" id="GO:0046872">
    <property type="term" value="F:metal ion binding"/>
    <property type="evidence" value="ECO:0007669"/>
    <property type="project" value="UniProtKB-KW"/>
</dbReference>
<dbReference type="GO" id="GO:0006099">
    <property type="term" value="P:tricarboxylic acid cycle"/>
    <property type="evidence" value="ECO:0007669"/>
    <property type="project" value="UniProtKB-KW"/>
</dbReference>
<dbReference type="PANTHER" id="PTHR11921:SF29">
    <property type="entry name" value="SUCCINATE DEHYDROGENASE [UBIQUINONE] IRON-SULFUR SUBUNIT, MITOCHONDRIAL"/>
    <property type="match status" value="1"/>
</dbReference>
<evidence type="ECO:0000256" key="1">
    <source>
        <dbReference type="ARBA" id="ARBA00001927"/>
    </source>
</evidence>
<dbReference type="InterPro" id="IPR036010">
    <property type="entry name" value="2Fe-2S_ferredoxin-like_sf"/>
</dbReference>
<dbReference type="GO" id="GO:0051539">
    <property type="term" value="F:4 iron, 4 sulfur cluster binding"/>
    <property type="evidence" value="ECO:0007669"/>
    <property type="project" value="UniProtKB-KW"/>
</dbReference>
<dbReference type="EMBL" id="LSGP01000017">
    <property type="protein sequence ID" value="KYZ76743.1"/>
    <property type="molecule type" value="Genomic_DNA"/>
</dbReference>
<evidence type="ECO:0000256" key="7">
    <source>
        <dbReference type="ARBA" id="ARBA00022714"/>
    </source>
</evidence>
<dbReference type="GO" id="GO:0051537">
    <property type="term" value="F:2 iron, 2 sulfur cluster binding"/>
    <property type="evidence" value="ECO:0007669"/>
    <property type="project" value="UniProtKB-KW"/>
</dbReference>
<evidence type="ECO:0000256" key="10">
    <source>
        <dbReference type="ARBA" id="ARBA00023004"/>
    </source>
</evidence>
<evidence type="ECO:0000256" key="9">
    <source>
        <dbReference type="ARBA" id="ARBA00023002"/>
    </source>
</evidence>
<keyword evidence="10" id="KW-0408">Iron</keyword>
<comment type="cofactor">
    <cofactor evidence="2">
        <name>[4Fe-4S] cluster</name>
        <dbReference type="ChEBI" id="CHEBI:49883"/>
    </cofactor>
</comment>
<dbReference type="InterPro" id="IPR009051">
    <property type="entry name" value="Helical_ferredxn"/>
</dbReference>
<dbReference type="Gene3D" id="1.10.1060.10">
    <property type="entry name" value="Alpha-helical ferredoxin"/>
    <property type="match status" value="1"/>
</dbReference>